<keyword evidence="2" id="KW-0614">Plasmid</keyword>
<dbReference type="KEGG" id="fhw:RN87_11825"/>
<protein>
    <submittedName>
        <fullName evidence="2">Uncharacterized protein</fullName>
    </submittedName>
</protein>
<name>A0A0S2ZQR8_9FUSO</name>
<evidence type="ECO:0000313" key="2">
    <source>
        <dbReference type="EMBL" id="ALQ41240.1"/>
    </source>
</evidence>
<organism evidence="2">
    <name type="scientific">Fusobacterium hwasookii ChDC F174</name>
    <dbReference type="NCBI Taxonomy" id="1307442"/>
    <lineage>
        <taxon>Bacteria</taxon>
        <taxon>Fusobacteriati</taxon>
        <taxon>Fusobacteriota</taxon>
        <taxon>Fusobacteriia</taxon>
        <taxon>Fusobacteriales</taxon>
        <taxon>Fusobacteriaceae</taxon>
        <taxon>Fusobacterium</taxon>
    </lineage>
</organism>
<keyword evidence="1" id="KW-1133">Transmembrane helix</keyword>
<keyword evidence="1" id="KW-0472">Membrane</keyword>
<reference evidence="2 3" key="1">
    <citation type="submission" date="2015-11" db="EMBL/GenBank/DDBJ databases">
        <authorList>
            <person name="Zhang Y."/>
            <person name="Guo Z."/>
        </authorList>
    </citation>
    <scope>NUCLEOTIDE SEQUENCE [LARGE SCALE GENOMIC DNA]</scope>
    <source>
        <strain evidence="2 3">ChDC F174</strain>
        <plasmid evidence="3">Plasmid unnamed1</plasmid>
    </source>
</reference>
<dbReference type="AlphaFoldDB" id="A0A0S2ZQR8"/>
<dbReference type="Pfam" id="PF04956">
    <property type="entry name" value="TrbC"/>
    <property type="match status" value="1"/>
</dbReference>
<feature type="transmembrane region" description="Helical" evidence="1">
    <location>
        <begin position="79"/>
        <end position="98"/>
    </location>
</feature>
<proteinExistence type="predicted"/>
<sequence>MKFLLGKFKFSKQEIGVFSLFVLIFLFNGESSYASGFGLGVGELMNTFIQFLVYLFRFIAAIAIIGAVFAAFTGRINWTIAISIICGAAVIGNIDLILDKLGLTKGVMF</sequence>
<accession>A0A0S2ZQR8</accession>
<feature type="transmembrane region" description="Helical" evidence="1">
    <location>
        <begin position="52"/>
        <end position="72"/>
    </location>
</feature>
<dbReference type="InterPro" id="IPR007039">
    <property type="entry name" value="TrbC/VirB2"/>
</dbReference>
<gene>
    <name evidence="2" type="ORF">RN87_11825</name>
</gene>
<evidence type="ECO:0000313" key="3">
    <source>
        <dbReference type="Proteomes" id="UP000063275"/>
    </source>
</evidence>
<dbReference type="Proteomes" id="UP000063275">
    <property type="component" value="Plasmid unnamed1"/>
</dbReference>
<dbReference type="RefSeq" id="WP_029491092.1">
    <property type="nucleotide sequence ID" value="NZ_ATKF01000084.1"/>
</dbReference>
<keyword evidence="1" id="KW-0812">Transmembrane</keyword>
<evidence type="ECO:0000256" key="1">
    <source>
        <dbReference type="SAM" id="Phobius"/>
    </source>
</evidence>
<dbReference type="GeneID" id="60659038"/>
<dbReference type="EMBL" id="CP013332">
    <property type="protein sequence ID" value="ALQ41240.1"/>
    <property type="molecule type" value="Genomic_DNA"/>
</dbReference>
<dbReference type="OrthoDB" id="9893443at2"/>
<geneLocation type="plasmid" evidence="2">
    <name>unnamed1</name>
</geneLocation>